<keyword evidence="2" id="KW-1185">Reference proteome</keyword>
<name>A0A1R4H7D0_9GAMM</name>
<dbReference type="Proteomes" id="UP000195442">
    <property type="component" value="Unassembled WGS sequence"/>
</dbReference>
<evidence type="ECO:0000313" key="1">
    <source>
        <dbReference type="EMBL" id="SJM92162.1"/>
    </source>
</evidence>
<proteinExistence type="predicted"/>
<reference evidence="2" key="1">
    <citation type="submission" date="2017-02" db="EMBL/GenBank/DDBJ databases">
        <authorList>
            <person name="Daims H."/>
        </authorList>
    </citation>
    <scope>NUCLEOTIDE SEQUENCE [LARGE SCALE GENOMIC DNA]</scope>
</reference>
<dbReference type="AlphaFoldDB" id="A0A1R4H7D0"/>
<accession>A0A1R4H7D0</accession>
<protein>
    <submittedName>
        <fullName evidence="1">Uncharacterized protein</fullName>
    </submittedName>
</protein>
<dbReference type="EMBL" id="FUKJ01000175">
    <property type="protein sequence ID" value="SJM92162.1"/>
    <property type="molecule type" value="Genomic_DNA"/>
</dbReference>
<organism evidence="1 2">
    <name type="scientific">Crenothrix polyspora</name>
    <dbReference type="NCBI Taxonomy" id="360316"/>
    <lineage>
        <taxon>Bacteria</taxon>
        <taxon>Pseudomonadati</taxon>
        <taxon>Pseudomonadota</taxon>
        <taxon>Gammaproteobacteria</taxon>
        <taxon>Methylococcales</taxon>
        <taxon>Crenotrichaceae</taxon>
        <taxon>Crenothrix</taxon>
    </lineage>
</organism>
<gene>
    <name evidence="1" type="ORF">CRENPOLYSF2_2560021</name>
</gene>
<evidence type="ECO:0000313" key="2">
    <source>
        <dbReference type="Proteomes" id="UP000195442"/>
    </source>
</evidence>
<sequence>MGGNRTSHIPAHESPVTVAPFRTWRGSQGIVARGPIRLPLI</sequence>